<dbReference type="PROSITE" id="PS51462">
    <property type="entry name" value="NUDIX"/>
    <property type="match status" value="1"/>
</dbReference>
<dbReference type="PANTHER" id="PTHR10885">
    <property type="entry name" value="ISOPENTENYL-DIPHOSPHATE DELTA-ISOMERASE"/>
    <property type="match status" value="1"/>
</dbReference>
<protein>
    <recommendedName>
        <fullName evidence="1">Nudix hydrolase domain-containing protein</fullName>
    </recommendedName>
</protein>
<organism evidence="2 3">
    <name type="scientific">Paramecium octaurelia</name>
    <dbReference type="NCBI Taxonomy" id="43137"/>
    <lineage>
        <taxon>Eukaryota</taxon>
        <taxon>Sar</taxon>
        <taxon>Alveolata</taxon>
        <taxon>Ciliophora</taxon>
        <taxon>Intramacronucleata</taxon>
        <taxon>Oligohymenophorea</taxon>
        <taxon>Peniculida</taxon>
        <taxon>Parameciidae</taxon>
        <taxon>Paramecium</taxon>
    </lineage>
</organism>
<dbReference type="AlphaFoldDB" id="A0A8S1TU02"/>
<proteinExistence type="predicted"/>
<dbReference type="GO" id="GO:0005737">
    <property type="term" value="C:cytoplasm"/>
    <property type="evidence" value="ECO:0007669"/>
    <property type="project" value="TreeGrafter"/>
</dbReference>
<dbReference type="GO" id="GO:0009240">
    <property type="term" value="P:isopentenyl diphosphate biosynthetic process"/>
    <property type="evidence" value="ECO:0007669"/>
    <property type="project" value="TreeGrafter"/>
</dbReference>
<sequence length="184" mass="21613">MISQPDKEQNTEDKEIVIIVNEKNEIIGQSPRKEMRQQKLIHRATYIFVIQTSTNKLFVHKRSQEKRYCPGYFDTCFGGVVAINETYESNATKEIHEEIGVQNVNIIPNNEFYYEDQISKIWGKMFYMYFDGEANQLTPQIEEVEYIDLKQVKDILASGDKWTPDGMHALKLFIDEMPELIQHQ</sequence>
<dbReference type="InterPro" id="IPR000086">
    <property type="entry name" value="NUDIX_hydrolase_dom"/>
</dbReference>
<evidence type="ECO:0000313" key="3">
    <source>
        <dbReference type="Proteomes" id="UP000683925"/>
    </source>
</evidence>
<dbReference type="PANTHER" id="PTHR10885:SF0">
    <property type="entry name" value="ISOPENTENYL-DIPHOSPHATE DELTA-ISOMERASE"/>
    <property type="match status" value="1"/>
</dbReference>
<reference evidence="2" key="1">
    <citation type="submission" date="2021-01" db="EMBL/GenBank/DDBJ databases">
        <authorList>
            <consortium name="Genoscope - CEA"/>
            <person name="William W."/>
        </authorList>
    </citation>
    <scope>NUCLEOTIDE SEQUENCE</scope>
</reference>
<feature type="domain" description="Nudix hydrolase" evidence="1">
    <location>
        <begin position="40"/>
        <end position="169"/>
    </location>
</feature>
<dbReference type="OMA" id="KDFYPGW"/>
<comment type="caution">
    <text evidence="2">The sequence shown here is derived from an EMBL/GenBank/DDBJ whole genome shotgun (WGS) entry which is preliminary data.</text>
</comment>
<dbReference type="Pfam" id="PF00293">
    <property type="entry name" value="NUDIX"/>
    <property type="match status" value="1"/>
</dbReference>
<gene>
    <name evidence="2" type="ORF">POCTA_138.1.T0310009</name>
</gene>
<accession>A0A8S1TU02</accession>
<dbReference type="CDD" id="cd04697">
    <property type="entry name" value="NUDIX_Hydrolase"/>
    <property type="match status" value="1"/>
</dbReference>
<dbReference type="GO" id="GO:0004452">
    <property type="term" value="F:isopentenyl-diphosphate delta-isomerase activity"/>
    <property type="evidence" value="ECO:0007669"/>
    <property type="project" value="TreeGrafter"/>
</dbReference>
<evidence type="ECO:0000259" key="1">
    <source>
        <dbReference type="PROSITE" id="PS51462"/>
    </source>
</evidence>
<keyword evidence="3" id="KW-1185">Reference proteome</keyword>
<evidence type="ECO:0000313" key="2">
    <source>
        <dbReference type="EMBL" id="CAD8155568.1"/>
    </source>
</evidence>
<dbReference type="EMBL" id="CAJJDP010000031">
    <property type="protein sequence ID" value="CAD8155568.1"/>
    <property type="molecule type" value="Genomic_DNA"/>
</dbReference>
<dbReference type="OrthoDB" id="510307at2759"/>
<dbReference type="Proteomes" id="UP000683925">
    <property type="component" value="Unassembled WGS sequence"/>
</dbReference>
<name>A0A8S1TU02_PAROT</name>